<evidence type="ECO:0000256" key="4">
    <source>
        <dbReference type="ARBA" id="ARBA00023136"/>
    </source>
</evidence>
<comment type="similarity">
    <text evidence="2">Belongs to the MipA/OmpV family.</text>
</comment>
<dbReference type="EMBL" id="BMYR01000004">
    <property type="protein sequence ID" value="GGW57648.1"/>
    <property type="molecule type" value="Genomic_DNA"/>
</dbReference>
<comment type="caution">
    <text evidence="7">The sequence shown here is derived from an EMBL/GenBank/DDBJ whole genome shotgun (WGS) entry which is preliminary data.</text>
</comment>
<sequence>MKTLNVLITAILVSVTTPVFAAEPVSIDRNFTGFESLNEAQPLWELGVGGGLINVPNYPASSERNIVGLALPYFIYRGDVFRFGDGNARAVIIDNTDFEIDISVAGAFSADSDNNTAREGMPELDYLFEVGPQVIYGLRTFEFNDGIGRLNLHLQARAVFSTDFSNVKHQGYVFQPKLSYQQRGVFFKDSAFSSSVSLVFTTEKLQDYFYQVDTEFASSNRDTFDAAGGFLGAEFATGISFSLHENIRAFAGGSIRLHKGAANTDSPLFEKDLSYSVGVGFVWRIFKSEALASW</sequence>
<dbReference type="PANTHER" id="PTHR38776">
    <property type="entry name" value="MLTA-INTERACTING PROTEIN-RELATED"/>
    <property type="match status" value="1"/>
</dbReference>
<accession>A0ABQ2WK08</accession>
<evidence type="ECO:0000256" key="6">
    <source>
        <dbReference type="SAM" id="SignalP"/>
    </source>
</evidence>
<evidence type="ECO:0000256" key="5">
    <source>
        <dbReference type="ARBA" id="ARBA00023237"/>
    </source>
</evidence>
<evidence type="ECO:0000313" key="7">
    <source>
        <dbReference type="EMBL" id="GGW57648.1"/>
    </source>
</evidence>
<keyword evidence="4" id="KW-0472">Membrane</keyword>
<dbReference type="Proteomes" id="UP000634667">
    <property type="component" value="Unassembled WGS sequence"/>
</dbReference>
<evidence type="ECO:0008006" key="9">
    <source>
        <dbReference type="Google" id="ProtNLM"/>
    </source>
</evidence>
<dbReference type="Pfam" id="PF06629">
    <property type="entry name" value="MipA"/>
    <property type="match status" value="1"/>
</dbReference>
<evidence type="ECO:0000256" key="1">
    <source>
        <dbReference type="ARBA" id="ARBA00004442"/>
    </source>
</evidence>
<evidence type="ECO:0000256" key="3">
    <source>
        <dbReference type="ARBA" id="ARBA00022729"/>
    </source>
</evidence>
<name>A0ABQ2WK08_9ALTE</name>
<keyword evidence="3 6" id="KW-0732">Signal</keyword>
<evidence type="ECO:0000256" key="2">
    <source>
        <dbReference type="ARBA" id="ARBA00005722"/>
    </source>
</evidence>
<keyword evidence="5" id="KW-0998">Cell outer membrane</keyword>
<feature type="signal peptide" evidence="6">
    <location>
        <begin position="1"/>
        <end position="21"/>
    </location>
</feature>
<comment type="subcellular location">
    <subcellularLocation>
        <location evidence="1">Cell outer membrane</location>
    </subcellularLocation>
</comment>
<reference evidence="8" key="1">
    <citation type="journal article" date="2019" name="Int. J. Syst. Evol. Microbiol.">
        <title>The Global Catalogue of Microorganisms (GCM) 10K type strain sequencing project: providing services to taxonomists for standard genome sequencing and annotation.</title>
        <authorList>
            <consortium name="The Broad Institute Genomics Platform"/>
            <consortium name="The Broad Institute Genome Sequencing Center for Infectious Disease"/>
            <person name="Wu L."/>
            <person name="Ma J."/>
        </authorList>
    </citation>
    <scope>NUCLEOTIDE SEQUENCE [LARGE SCALE GENOMIC DNA]</scope>
    <source>
        <strain evidence="8">KCTC 23723</strain>
    </source>
</reference>
<feature type="chain" id="PRO_5047085890" description="MipA/OmpV family protein" evidence="6">
    <location>
        <begin position="22"/>
        <end position="294"/>
    </location>
</feature>
<gene>
    <name evidence="7" type="ORF">GCM10008111_12170</name>
</gene>
<dbReference type="InterPro" id="IPR010583">
    <property type="entry name" value="MipA"/>
</dbReference>
<evidence type="ECO:0000313" key="8">
    <source>
        <dbReference type="Proteomes" id="UP000634667"/>
    </source>
</evidence>
<proteinExistence type="inferred from homology"/>
<protein>
    <recommendedName>
        <fullName evidence="9">MipA/OmpV family protein</fullName>
    </recommendedName>
</protein>
<organism evidence="7 8">
    <name type="scientific">Alishewanella tabrizica</name>
    <dbReference type="NCBI Taxonomy" id="671278"/>
    <lineage>
        <taxon>Bacteria</taxon>
        <taxon>Pseudomonadati</taxon>
        <taxon>Pseudomonadota</taxon>
        <taxon>Gammaproteobacteria</taxon>
        <taxon>Alteromonadales</taxon>
        <taxon>Alteromonadaceae</taxon>
        <taxon>Alishewanella</taxon>
    </lineage>
</organism>
<dbReference type="PANTHER" id="PTHR38776:SF1">
    <property type="entry name" value="MLTA-INTERACTING PROTEIN-RELATED"/>
    <property type="match status" value="1"/>
</dbReference>
<dbReference type="RefSeq" id="WP_189481549.1">
    <property type="nucleotide sequence ID" value="NZ_BMYR01000004.1"/>
</dbReference>
<keyword evidence="8" id="KW-1185">Reference proteome</keyword>